<keyword evidence="3" id="KW-0274">FAD</keyword>
<keyword evidence="8" id="KW-1185">Reference proteome</keyword>
<comment type="similarity">
    <text evidence="1">Belongs to the paxM FAD-dependent monooxygenase family.</text>
</comment>
<feature type="transmembrane region" description="Helical" evidence="5">
    <location>
        <begin position="539"/>
        <end position="557"/>
    </location>
</feature>
<dbReference type="AlphaFoldDB" id="W9XLE6"/>
<sequence length="822" mass="92432">MKKAQPFKVVIVGGSVAGLSLANILQEYNIDYVLLEAYPDIAPQVGASIGILPHGNRILDQLGLFQKVLDFVPPVASLIFRNQNGEIIVSHEGMRKTFEERHGYPILFMDRQMLLQALYDNIKDKDKILTGHRVTLLEVNSTGVKVTVGDGTTFEGDIVVGGDGIHSTVRREMKRMQKELSPASVAPEIDRVPCDYCCIFGISNPCKGIEPGQVNSVFRHKVSYLVIGGPYGRVYWFCFVKLPKRLYTSDIPRFTKEDEAQLLAKRTNDKILPNLVFGELFKRKITSNMTALHEHVYEKWYFHRIITIGDAAHKIHPIGGHGGNGAIESAATLANGLLKKLGELRSDGQGKRPTTEEIEAIFRHVQEVRQTRVNHLREYSHEQQRTESMDSPLHWLKVKLLPLMDVDDVVYNFSCNIPLAEKLDGLPCPRQPKLIPFKDDLESDPRPRGTAVSVLLVSFYLACGILTFYGMWVHSASYGLAGKFEAIIQNGHFPIGPEYPLKTSYTGHGWLDNYLTFLTAVFMPGIENWDRNFGTLQRYFLGMLIQPIAVWTVEGFRKRHALTALAPTALLVWFTLFQSAGIGIYMPFYYAVWTPYSDTDRYWWPVNREVPIQYAKVLLPANLLGYVLPTILMFVPWQDATLAQTFEAIWQPGPMLVPILAWLFAAVYRLFNPRSARDHQHHTATEEYQDIAYLKTIYVVIAVLGAALHVYIVGPLLLSSDPSFNFSTVFGLTFTPGPRELGEGLRLLFLADFLGFEAASVAWTCAAIWDLKRVGRTTVNVPKACLAVLAATVLVGPGAAMSIVWYWRETAMAKTQFKSESR</sequence>
<name>W9XLE6_9EURO</name>
<gene>
    <name evidence="7" type="ORF">A1O3_09316</name>
</gene>
<dbReference type="InterPro" id="IPR002938">
    <property type="entry name" value="FAD-bd"/>
</dbReference>
<evidence type="ECO:0000256" key="1">
    <source>
        <dbReference type="ARBA" id="ARBA00007992"/>
    </source>
</evidence>
<evidence type="ECO:0000256" key="4">
    <source>
        <dbReference type="ARBA" id="ARBA00023002"/>
    </source>
</evidence>
<dbReference type="HOGENOM" id="CLU_009665_12_0_1"/>
<evidence type="ECO:0000256" key="2">
    <source>
        <dbReference type="ARBA" id="ARBA00022630"/>
    </source>
</evidence>
<dbReference type="Proteomes" id="UP000019478">
    <property type="component" value="Unassembled WGS sequence"/>
</dbReference>
<dbReference type="GO" id="GO:0004497">
    <property type="term" value="F:monooxygenase activity"/>
    <property type="evidence" value="ECO:0007669"/>
    <property type="project" value="InterPro"/>
</dbReference>
<protein>
    <recommendedName>
        <fullName evidence="6">FAD-binding domain-containing protein</fullName>
    </recommendedName>
</protein>
<keyword evidence="5" id="KW-0812">Transmembrane</keyword>
<dbReference type="STRING" id="1182542.W9XLE6"/>
<dbReference type="PANTHER" id="PTHR47356:SF2">
    <property type="entry name" value="FAD-BINDING DOMAIN-CONTAINING PROTEIN-RELATED"/>
    <property type="match status" value="1"/>
</dbReference>
<dbReference type="EMBL" id="AMGY01000009">
    <property type="protein sequence ID" value="EXJ78155.1"/>
    <property type="molecule type" value="Genomic_DNA"/>
</dbReference>
<keyword evidence="4" id="KW-0560">Oxidoreductase</keyword>
<dbReference type="OrthoDB" id="4127210at2759"/>
<feature type="transmembrane region" description="Helical" evidence="5">
    <location>
        <begin position="451"/>
        <end position="473"/>
    </location>
</feature>
<dbReference type="RefSeq" id="XP_007737600.1">
    <property type="nucleotide sequence ID" value="XM_007739410.1"/>
</dbReference>
<evidence type="ECO:0000313" key="7">
    <source>
        <dbReference type="EMBL" id="EXJ78155.1"/>
    </source>
</evidence>
<feature type="transmembrane region" description="Helical" evidence="5">
    <location>
        <begin position="569"/>
        <end position="593"/>
    </location>
</feature>
<evidence type="ECO:0000256" key="3">
    <source>
        <dbReference type="ARBA" id="ARBA00022827"/>
    </source>
</evidence>
<reference evidence="7 8" key="1">
    <citation type="submission" date="2013-03" db="EMBL/GenBank/DDBJ databases">
        <title>The Genome Sequence of Capronia epimyces CBS 606.96.</title>
        <authorList>
            <consortium name="The Broad Institute Genomics Platform"/>
            <person name="Cuomo C."/>
            <person name="de Hoog S."/>
            <person name="Gorbushina A."/>
            <person name="Walker B."/>
            <person name="Young S.K."/>
            <person name="Zeng Q."/>
            <person name="Gargeya S."/>
            <person name="Fitzgerald M."/>
            <person name="Haas B."/>
            <person name="Abouelleil A."/>
            <person name="Allen A.W."/>
            <person name="Alvarado L."/>
            <person name="Arachchi H.M."/>
            <person name="Berlin A.M."/>
            <person name="Chapman S.B."/>
            <person name="Gainer-Dewar J."/>
            <person name="Goldberg J."/>
            <person name="Griggs A."/>
            <person name="Gujja S."/>
            <person name="Hansen M."/>
            <person name="Howarth C."/>
            <person name="Imamovic A."/>
            <person name="Ireland A."/>
            <person name="Larimer J."/>
            <person name="McCowan C."/>
            <person name="Murphy C."/>
            <person name="Pearson M."/>
            <person name="Poon T.W."/>
            <person name="Priest M."/>
            <person name="Roberts A."/>
            <person name="Saif S."/>
            <person name="Shea T."/>
            <person name="Sisk P."/>
            <person name="Sykes S."/>
            <person name="Wortman J."/>
            <person name="Nusbaum C."/>
            <person name="Birren B."/>
        </authorList>
    </citation>
    <scope>NUCLEOTIDE SEQUENCE [LARGE SCALE GENOMIC DNA]</scope>
    <source>
        <strain evidence="7 8">CBS 606.96</strain>
    </source>
</reference>
<evidence type="ECO:0000259" key="6">
    <source>
        <dbReference type="Pfam" id="PF01494"/>
    </source>
</evidence>
<proteinExistence type="inferred from homology"/>
<feature type="transmembrane region" description="Helical" evidence="5">
    <location>
        <begin position="692"/>
        <end position="712"/>
    </location>
</feature>
<dbReference type="GeneID" id="19173400"/>
<dbReference type="Gene3D" id="3.50.50.60">
    <property type="entry name" value="FAD/NAD(P)-binding domain"/>
    <property type="match status" value="1"/>
</dbReference>
<dbReference type="PANTHER" id="PTHR47356">
    <property type="entry name" value="FAD-DEPENDENT MONOOXYGENASE ASQG-RELATED"/>
    <property type="match status" value="1"/>
</dbReference>
<comment type="caution">
    <text evidence="7">The sequence shown here is derived from an EMBL/GenBank/DDBJ whole genome shotgun (WGS) entry which is preliminary data.</text>
</comment>
<keyword evidence="5" id="KW-1133">Transmembrane helix</keyword>
<feature type="transmembrane region" description="Helical" evidence="5">
    <location>
        <begin position="614"/>
        <end position="637"/>
    </location>
</feature>
<organism evidence="7 8">
    <name type="scientific">Capronia epimyces CBS 606.96</name>
    <dbReference type="NCBI Taxonomy" id="1182542"/>
    <lineage>
        <taxon>Eukaryota</taxon>
        <taxon>Fungi</taxon>
        <taxon>Dikarya</taxon>
        <taxon>Ascomycota</taxon>
        <taxon>Pezizomycotina</taxon>
        <taxon>Eurotiomycetes</taxon>
        <taxon>Chaetothyriomycetidae</taxon>
        <taxon>Chaetothyriales</taxon>
        <taxon>Herpotrichiellaceae</taxon>
        <taxon>Capronia</taxon>
    </lineage>
</organism>
<feature type="transmembrane region" description="Helical" evidence="5">
    <location>
        <begin position="747"/>
        <end position="769"/>
    </location>
</feature>
<dbReference type="PRINTS" id="PR00420">
    <property type="entry name" value="RNGMNOXGNASE"/>
</dbReference>
<feature type="domain" description="FAD-binding" evidence="6">
    <location>
        <begin position="8"/>
        <end position="342"/>
    </location>
</feature>
<feature type="transmembrane region" description="Helical" evidence="5">
    <location>
        <begin position="649"/>
        <end position="671"/>
    </location>
</feature>
<dbReference type="InterPro" id="IPR050562">
    <property type="entry name" value="FAD_mOase_fung"/>
</dbReference>
<feature type="transmembrane region" description="Helical" evidence="5">
    <location>
        <begin position="781"/>
        <end position="807"/>
    </location>
</feature>
<dbReference type="SUPFAM" id="SSF51905">
    <property type="entry name" value="FAD/NAD(P)-binding domain"/>
    <property type="match status" value="1"/>
</dbReference>
<keyword evidence="5" id="KW-0472">Membrane</keyword>
<evidence type="ECO:0000256" key="5">
    <source>
        <dbReference type="SAM" id="Phobius"/>
    </source>
</evidence>
<dbReference type="eggNOG" id="KOG2614">
    <property type="taxonomic scope" value="Eukaryota"/>
</dbReference>
<keyword evidence="2" id="KW-0285">Flavoprotein</keyword>
<dbReference type="InterPro" id="IPR036188">
    <property type="entry name" value="FAD/NAD-bd_sf"/>
</dbReference>
<dbReference type="GO" id="GO:0071949">
    <property type="term" value="F:FAD binding"/>
    <property type="evidence" value="ECO:0007669"/>
    <property type="project" value="InterPro"/>
</dbReference>
<dbReference type="Pfam" id="PF01494">
    <property type="entry name" value="FAD_binding_3"/>
    <property type="match status" value="1"/>
</dbReference>
<evidence type="ECO:0000313" key="8">
    <source>
        <dbReference type="Proteomes" id="UP000019478"/>
    </source>
</evidence>
<accession>W9XLE6</accession>